<keyword evidence="4" id="KW-1185">Reference proteome</keyword>
<dbReference type="GO" id="GO:0044877">
    <property type="term" value="F:protein-containing complex binding"/>
    <property type="evidence" value="ECO:0007669"/>
    <property type="project" value="TreeGrafter"/>
</dbReference>
<feature type="transmembrane region" description="Helical" evidence="1">
    <location>
        <begin position="312"/>
        <end position="335"/>
    </location>
</feature>
<keyword evidence="1" id="KW-0812">Transmembrane</keyword>
<keyword evidence="1" id="KW-0472">Membrane</keyword>
<evidence type="ECO:0000256" key="1">
    <source>
        <dbReference type="SAM" id="Phobius"/>
    </source>
</evidence>
<dbReference type="PANTHER" id="PTHR12126:SF11">
    <property type="entry name" value="NADH DEHYDROGENASE [UBIQUINONE] 1 ALPHA SUBCOMPLEX SUBUNIT 9, MITOCHONDRIAL"/>
    <property type="match status" value="1"/>
</dbReference>
<proteinExistence type="predicted"/>
<organism evidence="3 4">
    <name type="scientific">Pararhodobacter oceanensis</name>
    <dbReference type="NCBI Taxonomy" id="2172121"/>
    <lineage>
        <taxon>Bacteria</taxon>
        <taxon>Pseudomonadati</taxon>
        <taxon>Pseudomonadota</taxon>
        <taxon>Alphaproteobacteria</taxon>
        <taxon>Rhodobacterales</taxon>
        <taxon>Paracoccaceae</taxon>
        <taxon>Pararhodobacter</taxon>
    </lineage>
</organism>
<dbReference type="InterPro" id="IPR016040">
    <property type="entry name" value="NAD(P)-bd_dom"/>
</dbReference>
<keyword evidence="1" id="KW-1133">Transmembrane helix</keyword>
<dbReference type="Pfam" id="PF13781">
    <property type="entry name" value="DoxX_3"/>
    <property type="match status" value="1"/>
</dbReference>
<dbReference type="Pfam" id="PF13460">
    <property type="entry name" value="NAD_binding_10"/>
    <property type="match status" value="1"/>
</dbReference>
<dbReference type="EMBL" id="QDKM01000011">
    <property type="protein sequence ID" value="PVH27565.1"/>
    <property type="molecule type" value="Genomic_DNA"/>
</dbReference>
<feature type="transmembrane region" description="Helical" evidence="1">
    <location>
        <begin position="411"/>
        <end position="428"/>
    </location>
</feature>
<reference evidence="3 4" key="1">
    <citation type="submission" date="2018-04" db="EMBL/GenBank/DDBJ databases">
        <title>Pararhodobacter oceanense sp. nov., isolated from marine intertidal sediment.</title>
        <authorList>
            <person name="Wang X.-L."/>
            <person name="Du Z.-J."/>
        </authorList>
    </citation>
    <scope>NUCLEOTIDE SEQUENCE [LARGE SCALE GENOMIC DNA]</scope>
    <source>
        <strain evidence="3 4">AM505</strain>
    </source>
</reference>
<evidence type="ECO:0000313" key="4">
    <source>
        <dbReference type="Proteomes" id="UP000245911"/>
    </source>
</evidence>
<dbReference type="Gene3D" id="3.40.50.720">
    <property type="entry name" value="NAD(P)-binding Rossmann-like Domain"/>
    <property type="match status" value="1"/>
</dbReference>
<dbReference type="PANTHER" id="PTHR12126">
    <property type="entry name" value="NADH-UBIQUINONE OXIDOREDUCTASE 39 KDA SUBUNIT-RELATED"/>
    <property type="match status" value="1"/>
</dbReference>
<dbReference type="InterPro" id="IPR051207">
    <property type="entry name" value="ComplexI_NDUFA9_subunit"/>
</dbReference>
<dbReference type="OrthoDB" id="5377001at2"/>
<evidence type="ECO:0000313" key="3">
    <source>
        <dbReference type="EMBL" id="PVH27565.1"/>
    </source>
</evidence>
<comment type="caution">
    <text evidence="3">The sequence shown here is derived from an EMBL/GenBank/DDBJ whole genome shotgun (WGS) entry which is preliminary data.</text>
</comment>
<dbReference type="Proteomes" id="UP000245911">
    <property type="component" value="Unassembled WGS sequence"/>
</dbReference>
<gene>
    <name evidence="3" type="ORF">DDE20_16640</name>
</gene>
<dbReference type="InterPro" id="IPR036291">
    <property type="entry name" value="NAD(P)-bd_dom_sf"/>
</dbReference>
<dbReference type="AlphaFoldDB" id="A0A2T8HQ82"/>
<accession>A0A2T8HQ82</accession>
<dbReference type="RefSeq" id="WP_116559661.1">
    <property type="nucleotide sequence ID" value="NZ_QDKM01000011.1"/>
</dbReference>
<feature type="transmembrane region" description="Helical" evidence="1">
    <location>
        <begin position="381"/>
        <end position="399"/>
    </location>
</feature>
<feature type="domain" description="NAD(P)-binding" evidence="2">
    <location>
        <begin position="8"/>
        <end position="153"/>
    </location>
</feature>
<evidence type="ECO:0000259" key="2">
    <source>
        <dbReference type="Pfam" id="PF13460"/>
    </source>
</evidence>
<sequence length="431" mass="45962">MQKAIVLGGYGLIGAASMRALRRAGFTVTGIGRSTSAALQSDPSADWLIRDIPAITIDEWRIHLAGVDVVVNASGALQDGARDDLTAIHVTALSRLTQAAAELPLRIVQISAAGVSAEASTAFFRSKAQGDAILCASALDWVVLRPTLVLAPDAYGGTALLRGASALPLLMPRIMPEAQVQTVYIGDLAEAVVAAAQGELPSRLICDLTEREARPFPELLQIIRCWQGWPAPRLHLRLPTPLITALGKAADVLGLLGWRSPLRSTALRALQDGITGNPDAWEDAGGRPCRSLAQTLALLPATRQERLFARSYFALPLAIATLALFWVFSGLITLFNPARAMAILSVRDVPNWTTNLSVFGGAVADLGLGFAILWRRWTRAAALGMLALSGAYLTGSLIVAPDLWADPLGPMLKVFPGMTLALMVWLMMEGR</sequence>
<feature type="transmembrane region" description="Helical" evidence="1">
    <location>
        <begin position="355"/>
        <end position="374"/>
    </location>
</feature>
<name>A0A2T8HQ82_9RHOB</name>
<dbReference type="SUPFAM" id="SSF51735">
    <property type="entry name" value="NAD(P)-binding Rossmann-fold domains"/>
    <property type="match status" value="1"/>
</dbReference>
<dbReference type="InterPro" id="IPR025695">
    <property type="entry name" value="DoxX-like"/>
</dbReference>
<protein>
    <submittedName>
        <fullName evidence="3">Oxidoreductase</fullName>
    </submittedName>
</protein>